<protein>
    <recommendedName>
        <fullName evidence="3">COMM domain-containing protein</fullName>
    </recommendedName>
</protein>
<dbReference type="PANTHER" id="PTHR15663">
    <property type="entry name" value="COMM DOMAIN-CONTAINING PROTEIN 9"/>
    <property type="match status" value="1"/>
</dbReference>
<organism evidence="1 2">
    <name type="scientific">Buddleja alternifolia</name>
    <dbReference type="NCBI Taxonomy" id="168488"/>
    <lineage>
        <taxon>Eukaryota</taxon>
        <taxon>Viridiplantae</taxon>
        <taxon>Streptophyta</taxon>
        <taxon>Embryophyta</taxon>
        <taxon>Tracheophyta</taxon>
        <taxon>Spermatophyta</taxon>
        <taxon>Magnoliopsida</taxon>
        <taxon>eudicotyledons</taxon>
        <taxon>Gunneridae</taxon>
        <taxon>Pentapetalae</taxon>
        <taxon>asterids</taxon>
        <taxon>lamiids</taxon>
        <taxon>Lamiales</taxon>
        <taxon>Scrophulariaceae</taxon>
        <taxon>Buddlejeae</taxon>
        <taxon>Buddleja</taxon>
    </lineage>
</organism>
<dbReference type="InterPro" id="IPR037360">
    <property type="entry name" value="COMMD9"/>
</dbReference>
<evidence type="ECO:0000313" key="2">
    <source>
        <dbReference type="Proteomes" id="UP000826271"/>
    </source>
</evidence>
<gene>
    <name evidence="1" type="ORF">BUALT_Bualt12G0048200</name>
</gene>
<reference evidence="1" key="1">
    <citation type="submission" date="2019-10" db="EMBL/GenBank/DDBJ databases">
        <authorList>
            <person name="Zhang R."/>
            <person name="Pan Y."/>
            <person name="Wang J."/>
            <person name="Ma R."/>
            <person name="Yu S."/>
        </authorList>
    </citation>
    <scope>NUCLEOTIDE SEQUENCE</scope>
    <source>
        <strain evidence="1">LA-IB0</strain>
        <tissue evidence="1">Leaf</tissue>
    </source>
</reference>
<dbReference type="Proteomes" id="UP000826271">
    <property type="component" value="Unassembled WGS sequence"/>
</dbReference>
<evidence type="ECO:0008006" key="3">
    <source>
        <dbReference type="Google" id="ProtNLM"/>
    </source>
</evidence>
<evidence type="ECO:0000313" key="1">
    <source>
        <dbReference type="EMBL" id="KAG8372263.1"/>
    </source>
</evidence>
<proteinExistence type="predicted"/>
<dbReference type="PANTHER" id="PTHR15663:SF6">
    <property type="entry name" value="COMM DOMAIN-CONTAINING PROTEIN-RELATED"/>
    <property type="match status" value="1"/>
</dbReference>
<name>A0AAV6WZD0_9LAMI</name>
<dbReference type="AlphaFoldDB" id="A0AAV6WZD0"/>
<dbReference type="EMBL" id="WHWC01000012">
    <property type="protein sequence ID" value="KAG8372263.1"/>
    <property type="molecule type" value="Genomic_DNA"/>
</dbReference>
<keyword evidence="2" id="KW-1185">Reference proteome</keyword>
<accession>A0AAV6WZD0</accession>
<sequence length="282" mass="31399">MMVGDTDTTLSEHLHKLVGVKSEQELENLLKLLWQTRKIGLSAAQKASFQTLFSLPSPGDLDPVLASLRSLIRNCVHKNSEGNDILKLLPPDLPLELQTMLLVLLQKHRSEWKGELSQNQHVLGVTSFSHQLNASISVPLSSFSSSEVSRSFLSPHVDPVPQFSSHNFGGPTPITADRNVSCFPQLTLQNDFVPNEILGVLPRVKSMTWTVENKSAMPSNRVAIITLKLHDYTKSPSNEMEVKFQLTRDILEAVLRSMTYINQQLSRAVGSSSAPLQKKQRQ</sequence>
<comment type="caution">
    <text evidence="1">The sequence shown here is derived from an EMBL/GenBank/DDBJ whole genome shotgun (WGS) entry which is preliminary data.</text>
</comment>